<proteinExistence type="predicted"/>
<accession>A0ACC0RT96</accession>
<comment type="caution">
    <text evidence="1">The sequence shown here is derived from an EMBL/GenBank/DDBJ whole genome shotgun (WGS) entry which is preliminary data.</text>
</comment>
<sequence length="177" mass="19272">MGSISKPHVVVIPCPLQGHIKTMLKLAKLLHYKGLHITFVSTEFNHKRFLRSRGPHALDDLPGFHFRTIPDGLPPSDIDATQDIPSLCDAMNKNFLAPFKDLLLELRNTVSENNPPVTCIVSDPFAPISIKAGEEVGLPVVMYATMNACGYMGFKQLHALRERGFTPIKGGAAGVGG</sequence>
<dbReference type="EMBL" id="CM009305">
    <property type="protein sequence ID" value="KAI9380025.1"/>
    <property type="molecule type" value="Genomic_DNA"/>
</dbReference>
<keyword evidence="2" id="KW-1185">Reference proteome</keyword>
<evidence type="ECO:0000313" key="2">
    <source>
        <dbReference type="Proteomes" id="UP000006729"/>
    </source>
</evidence>
<name>A0ACC0RT96_POPTR</name>
<gene>
    <name evidence="1" type="ORF">POPTR_016G022250v4</name>
</gene>
<evidence type="ECO:0000313" key="1">
    <source>
        <dbReference type="EMBL" id="KAI9380025.1"/>
    </source>
</evidence>
<dbReference type="Proteomes" id="UP000006729">
    <property type="component" value="Chromosome 16"/>
</dbReference>
<organism evidence="1 2">
    <name type="scientific">Populus trichocarpa</name>
    <name type="common">Western balsam poplar</name>
    <name type="synonym">Populus balsamifera subsp. trichocarpa</name>
    <dbReference type="NCBI Taxonomy" id="3694"/>
    <lineage>
        <taxon>Eukaryota</taxon>
        <taxon>Viridiplantae</taxon>
        <taxon>Streptophyta</taxon>
        <taxon>Embryophyta</taxon>
        <taxon>Tracheophyta</taxon>
        <taxon>Spermatophyta</taxon>
        <taxon>Magnoliopsida</taxon>
        <taxon>eudicotyledons</taxon>
        <taxon>Gunneridae</taxon>
        <taxon>Pentapetalae</taxon>
        <taxon>rosids</taxon>
        <taxon>fabids</taxon>
        <taxon>Malpighiales</taxon>
        <taxon>Salicaceae</taxon>
        <taxon>Saliceae</taxon>
        <taxon>Populus</taxon>
    </lineage>
</organism>
<reference evidence="1 2" key="1">
    <citation type="journal article" date="2006" name="Science">
        <title>The genome of black cottonwood, Populus trichocarpa (Torr. &amp; Gray).</title>
        <authorList>
            <person name="Tuskan G.A."/>
            <person name="Difazio S."/>
            <person name="Jansson S."/>
            <person name="Bohlmann J."/>
            <person name="Grigoriev I."/>
            <person name="Hellsten U."/>
            <person name="Putnam N."/>
            <person name="Ralph S."/>
            <person name="Rombauts S."/>
            <person name="Salamov A."/>
            <person name="Schein J."/>
            <person name="Sterck L."/>
            <person name="Aerts A."/>
            <person name="Bhalerao R.R."/>
            <person name="Bhalerao R.P."/>
            <person name="Blaudez D."/>
            <person name="Boerjan W."/>
            <person name="Brun A."/>
            <person name="Brunner A."/>
            <person name="Busov V."/>
            <person name="Campbell M."/>
            <person name="Carlson J."/>
            <person name="Chalot M."/>
            <person name="Chapman J."/>
            <person name="Chen G.L."/>
            <person name="Cooper D."/>
            <person name="Coutinho P.M."/>
            <person name="Couturier J."/>
            <person name="Covert S."/>
            <person name="Cronk Q."/>
            <person name="Cunningham R."/>
            <person name="Davis J."/>
            <person name="Degroeve S."/>
            <person name="Dejardin A."/>
            <person name="Depamphilis C."/>
            <person name="Detter J."/>
            <person name="Dirks B."/>
            <person name="Dubchak I."/>
            <person name="Duplessis S."/>
            <person name="Ehlting J."/>
            <person name="Ellis B."/>
            <person name="Gendler K."/>
            <person name="Goodstein D."/>
            <person name="Gribskov M."/>
            <person name="Grimwood J."/>
            <person name="Groover A."/>
            <person name="Gunter L."/>
            <person name="Hamberger B."/>
            <person name="Heinze B."/>
            <person name="Helariutta Y."/>
            <person name="Henrissat B."/>
            <person name="Holligan D."/>
            <person name="Holt R."/>
            <person name="Huang W."/>
            <person name="Islam-Faridi N."/>
            <person name="Jones S."/>
            <person name="Jones-Rhoades M."/>
            <person name="Jorgensen R."/>
            <person name="Joshi C."/>
            <person name="Kangasjarvi J."/>
            <person name="Karlsson J."/>
            <person name="Kelleher C."/>
            <person name="Kirkpatrick R."/>
            <person name="Kirst M."/>
            <person name="Kohler A."/>
            <person name="Kalluri U."/>
            <person name="Larimer F."/>
            <person name="Leebens-Mack J."/>
            <person name="Leple J.C."/>
            <person name="Locascio P."/>
            <person name="Lou Y."/>
            <person name="Lucas S."/>
            <person name="Martin F."/>
            <person name="Montanini B."/>
            <person name="Napoli C."/>
            <person name="Nelson D.R."/>
            <person name="Nelson C."/>
            <person name="Nieminen K."/>
            <person name="Nilsson O."/>
            <person name="Pereda V."/>
            <person name="Peter G."/>
            <person name="Philippe R."/>
            <person name="Pilate G."/>
            <person name="Poliakov A."/>
            <person name="Razumovskaya J."/>
            <person name="Richardson P."/>
            <person name="Rinaldi C."/>
            <person name="Ritland K."/>
            <person name="Rouze P."/>
            <person name="Ryaboy D."/>
            <person name="Schmutz J."/>
            <person name="Schrader J."/>
            <person name="Segerman B."/>
            <person name="Shin H."/>
            <person name="Siddiqui A."/>
            <person name="Sterky F."/>
            <person name="Terry A."/>
            <person name="Tsai C.J."/>
            <person name="Uberbacher E."/>
            <person name="Unneberg P."/>
            <person name="Vahala J."/>
            <person name="Wall K."/>
            <person name="Wessler S."/>
            <person name="Yang G."/>
            <person name="Yin T."/>
            <person name="Douglas C."/>
            <person name="Marra M."/>
            <person name="Sandberg G."/>
            <person name="Van de Peer Y."/>
            <person name="Rokhsar D."/>
        </authorList>
    </citation>
    <scope>NUCLEOTIDE SEQUENCE [LARGE SCALE GENOMIC DNA]</scope>
    <source>
        <strain evidence="2">cv. Nisqually</strain>
    </source>
</reference>
<protein>
    <submittedName>
        <fullName evidence="1">Uncharacterized protein</fullName>
    </submittedName>
</protein>